<gene>
    <name evidence="3" type="ORF">ACIBP4_28595</name>
</gene>
<dbReference type="RefSeq" id="WP_396771395.1">
    <property type="nucleotide sequence ID" value="NZ_JBITLA010000016.1"/>
</dbReference>
<reference evidence="3 4" key="1">
    <citation type="submission" date="2024-10" db="EMBL/GenBank/DDBJ databases">
        <title>The Natural Products Discovery Center: Release of the First 8490 Sequenced Strains for Exploring Actinobacteria Biosynthetic Diversity.</title>
        <authorList>
            <person name="Kalkreuter E."/>
            <person name="Kautsar S.A."/>
            <person name="Yang D."/>
            <person name="Bader C.D."/>
            <person name="Teijaro C.N."/>
            <person name="Fluegel L."/>
            <person name="Davis C.M."/>
            <person name="Simpson J.R."/>
            <person name="Lauterbach L."/>
            <person name="Steele A.D."/>
            <person name="Gui C."/>
            <person name="Meng S."/>
            <person name="Li G."/>
            <person name="Viehrig K."/>
            <person name="Ye F."/>
            <person name="Su P."/>
            <person name="Kiefer A.F."/>
            <person name="Nichols A."/>
            <person name="Cepeda A.J."/>
            <person name="Yan W."/>
            <person name="Fan B."/>
            <person name="Jiang Y."/>
            <person name="Adhikari A."/>
            <person name="Zheng C.-J."/>
            <person name="Schuster L."/>
            <person name="Cowan T.M."/>
            <person name="Smanski M.J."/>
            <person name="Chevrette M.G."/>
            <person name="De Carvalho L.P.S."/>
            <person name="Shen B."/>
        </authorList>
    </citation>
    <scope>NUCLEOTIDE SEQUENCE [LARGE SCALE GENOMIC DNA]</scope>
    <source>
        <strain evidence="3 4">NPDC049845</strain>
    </source>
</reference>
<name>A0ABW7ZW01_9ACTN</name>
<evidence type="ECO:0000256" key="1">
    <source>
        <dbReference type="SAM" id="MobiDB-lite"/>
    </source>
</evidence>
<dbReference type="InterPro" id="IPR015943">
    <property type="entry name" value="WD40/YVTN_repeat-like_dom_sf"/>
</dbReference>
<sequence length="384" mass="39758">MTRDGRPETAVIELDRPSAGPRPRPAPRRRWRTAATLAGCLLLGAAAAPPRSGPVTGPPLPARASLLSAGGLLLVADPPALTAYGRNGRVRWRGPAPVGAWSAAATGDLILVTGRDSARQVTGTWAYAVGTGEVRWYRPDRVRPAGDGAVAVTEVRSVADPGQRIQGAVRGVDLATGVDRWSVPVPSTAVLATTPGRVVVVHDDGRARVHDVRDGAPLGETRLPPAGYAPDNPLVVGAHLVLRHPAPAGAALSGYDLPALTPRWRRLLPAGETPSAGCAAVLCLTGLRDRRALDPATGEQVWRWPGGADWRAGTDEGDPARQVLLRPARSGGHTLVVTIGGDGPRPGPVLPAGTRDCHAVADALACRGPHGRLAVWPSGSAGRT</sequence>
<organism evidence="3 4">
    <name type="scientific">Micromonospora maritima</name>
    <dbReference type="NCBI Taxonomy" id="986711"/>
    <lineage>
        <taxon>Bacteria</taxon>
        <taxon>Bacillati</taxon>
        <taxon>Actinomycetota</taxon>
        <taxon>Actinomycetes</taxon>
        <taxon>Micromonosporales</taxon>
        <taxon>Micromonosporaceae</taxon>
        <taxon>Micromonospora</taxon>
    </lineage>
</organism>
<dbReference type="InterPro" id="IPR002372">
    <property type="entry name" value="PQQ_rpt_dom"/>
</dbReference>
<dbReference type="EMBL" id="JBITLE010000017">
    <property type="protein sequence ID" value="MFI7266251.1"/>
    <property type="molecule type" value="Genomic_DNA"/>
</dbReference>
<evidence type="ECO:0000313" key="3">
    <source>
        <dbReference type="EMBL" id="MFI7266251.1"/>
    </source>
</evidence>
<dbReference type="Proteomes" id="UP001612812">
    <property type="component" value="Unassembled WGS sequence"/>
</dbReference>
<accession>A0ABW7ZW01</accession>
<dbReference type="Pfam" id="PF13360">
    <property type="entry name" value="PQQ_2"/>
    <property type="match status" value="1"/>
</dbReference>
<dbReference type="Gene3D" id="2.130.10.10">
    <property type="entry name" value="YVTN repeat-like/Quinoprotein amine dehydrogenase"/>
    <property type="match status" value="1"/>
</dbReference>
<keyword evidence="4" id="KW-1185">Reference proteome</keyword>
<feature type="region of interest" description="Disordered" evidence="1">
    <location>
        <begin position="1"/>
        <end position="29"/>
    </location>
</feature>
<proteinExistence type="predicted"/>
<evidence type="ECO:0000259" key="2">
    <source>
        <dbReference type="Pfam" id="PF13360"/>
    </source>
</evidence>
<feature type="domain" description="Pyrrolo-quinoline quinone repeat" evidence="2">
    <location>
        <begin position="67"/>
        <end position="187"/>
    </location>
</feature>
<comment type="caution">
    <text evidence="3">The sequence shown here is derived from an EMBL/GenBank/DDBJ whole genome shotgun (WGS) entry which is preliminary data.</text>
</comment>
<protein>
    <submittedName>
        <fullName evidence="3">PQQ-binding-like beta-propeller repeat protein</fullName>
    </submittedName>
</protein>
<dbReference type="InterPro" id="IPR011047">
    <property type="entry name" value="Quinoprotein_ADH-like_sf"/>
</dbReference>
<dbReference type="SUPFAM" id="SSF50998">
    <property type="entry name" value="Quinoprotein alcohol dehydrogenase-like"/>
    <property type="match status" value="1"/>
</dbReference>
<evidence type="ECO:0000313" key="4">
    <source>
        <dbReference type="Proteomes" id="UP001612812"/>
    </source>
</evidence>